<organism evidence="2 3">
    <name type="scientific">Thalassovita aquimarina</name>
    <dbReference type="NCBI Taxonomy" id="2785917"/>
    <lineage>
        <taxon>Bacteria</taxon>
        <taxon>Pseudomonadati</taxon>
        <taxon>Pseudomonadota</taxon>
        <taxon>Alphaproteobacteria</taxon>
        <taxon>Rhodobacterales</taxon>
        <taxon>Roseobacteraceae</taxon>
        <taxon>Thalassovita</taxon>
    </lineage>
</organism>
<dbReference type="Pfam" id="PF06568">
    <property type="entry name" value="YjiS-like"/>
    <property type="match status" value="1"/>
</dbReference>
<sequence>MAVYDNNTQYQAGVIASLISRSALVVANTFLSLRDAIVNWNTTRVTRNELSRLSARELEDIGLCRADIAKVARMR</sequence>
<proteinExistence type="predicted"/>
<dbReference type="Proteomes" id="UP001195941">
    <property type="component" value="Unassembled WGS sequence"/>
</dbReference>
<dbReference type="RefSeq" id="WP_212702279.1">
    <property type="nucleotide sequence ID" value="NZ_JADMKU010000017.1"/>
</dbReference>
<evidence type="ECO:0000313" key="3">
    <source>
        <dbReference type="Proteomes" id="UP001195941"/>
    </source>
</evidence>
<accession>A0ABS5HVW6</accession>
<name>A0ABS5HVW6_9RHOB</name>
<dbReference type="EMBL" id="JADMKU010000017">
    <property type="protein sequence ID" value="MBR9652663.1"/>
    <property type="molecule type" value="Genomic_DNA"/>
</dbReference>
<comment type="caution">
    <text evidence="2">The sequence shown here is derived from an EMBL/GenBank/DDBJ whole genome shotgun (WGS) entry which is preliminary data.</text>
</comment>
<dbReference type="InterPro" id="IPR009506">
    <property type="entry name" value="YjiS-like"/>
</dbReference>
<feature type="domain" description="YjiS-like" evidence="1">
    <location>
        <begin position="33"/>
        <end position="68"/>
    </location>
</feature>
<evidence type="ECO:0000259" key="1">
    <source>
        <dbReference type="Pfam" id="PF06568"/>
    </source>
</evidence>
<keyword evidence="3" id="KW-1185">Reference proteome</keyword>
<gene>
    <name evidence="2" type="ORF">IT775_16210</name>
</gene>
<protein>
    <submittedName>
        <fullName evidence="2">DUF1127 domain-containing protein</fullName>
    </submittedName>
</protein>
<reference evidence="2 3" key="1">
    <citation type="journal article" date="2021" name="Arch. Microbiol.">
        <title>Thalassobius aquimarinus sp. nov., isolated from the Sea of Japan seashore.</title>
        <authorList>
            <person name="Kurilenko V.V."/>
            <person name="Romanenko L.A."/>
            <person name="Chernysheva N.Y."/>
            <person name="Velansky P.V."/>
            <person name="Tekutyeva L.A."/>
            <person name="Isaeva M.P."/>
            <person name="Mikhailov V.V."/>
        </authorList>
    </citation>
    <scope>NUCLEOTIDE SEQUENCE [LARGE SCALE GENOMIC DNA]</scope>
    <source>
        <strain evidence="2 3">KMM 8518</strain>
    </source>
</reference>
<evidence type="ECO:0000313" key="2">
    <source>
        <dbReference type="EMBL" id="MBR9652663.1"/>
    </source>
</evidence>